<dbReference type="STRING" id="437022.CC99x_00251"/>
<evidence type="ECO:0000313" key="7">
    <source>
        <dbReference type="EMBL" id="KRG20030.1"/>
    </source>
</evidence>
<evidence type="ECO:0000313" key="8">
    <source>
        <dbReference type="EMBL" id="MCS5708393.1"/>
    </source>
</evidence>
<dbReference type="AlphaFoldDB" id="A0A0Q9YT58"/>
<dbReference type="Proteomes" id="UP000051494">
    <property type="component" value="Unassembled WGS sequence"/>
</dbReference>
<accession>A0A0Q9YT58</accession>
<feature type="domain" description="PDZ" evidence="5">
    <location>
        <begin position="290"/>
        <end position="370"/>
    </location>
</feature>
<dbReference type="InterPro" id="IPR043504">
    <property type="entry name" value="Peptidase_S1_PA_chymotrypsin"/>
</dbReference>
<dbReference type="InterPro" id="IPR001940">
    <property type="entry name" value="Peptidase_S1C"/>
</dbReference>
<dbReference type="Gene3D" id="3.20.190.20">
    <property type="match status" value="1"/>
</dbReference>
<dbReference type="PANTHER" id="PTHR45980:SF9">
    <property type="entry name" value="PROTEASE DO-LIKE 10, MITOCHONDRIAL-RELATED"/>
    <property type="match status" value="1"/>
</dbReference>
<dbReference type="EMBL" id="LKHV02000001">
    <property type="protein sequence ID" value="MCS5708393.1"/>
    <property type="molecule type" value="Genomic_DNA"/>
</dbReference>
<keyword evidence="3" id="KW-0720">Serine protease</keyword>
<dbReference type="PANTHER" id="PTHR45980">
    <property type="match status" value="1"/>
</dbReference>
<dbReference type="InterPro" id="IPR001478">
    <property type="entry name" value="PDZ"/>
</dbReference>
<gene>
    <name evidence="7" type="primary">htrA_2</name>
    <name evidence="7" type="ORF">CC99x_00251</name>
    <name evidence="8" type="ORF">CC99x_005680</name>
</gene>
<dbReference type="SUPFAM" id="SSF50494">
    <property type="entry name" value="Trypsin-like serine proteases"/>
    <property type="match status" value="1"/>
</dbReference>
<reference evidence="7" key="1">
    <citation type="submission" date="2015-09" db="EMBL/GenBank/DDBJ databases">
        <title>Draft Genome Sequences of Two Novel Amoeba-resistant Intranuclear Bacteria, Candidatus Berkiella cookevillensis and Candidatus Berkiella aquae.</title>
        <authorList>
            <person name="Mehari Y.T."/>
            <person name="Arivett B.A."/>
            <person name="Farone A.L."/>
            <person name="Gunderson J.H."/>
            <person name="Farone M.B."/>
        </authorList>
    </citation>
    <scope>NUCLEOTIDE SEQUENCE [LARGE SCALE GENOMIC DNA]</scope>
    <source>
        <strain evidence="7">CC99</strain>
    </source>
</reference>
<dbReference type="PRINTS" id="PR00834">
    <property type="entry name" value="PROTEASES2C"/>
</dbReference>
<keyword evidence="9" id="KW-1185">Reference proteome</keyword>
<feature type="region of interest" description="Disordered" evidence="4">
    <location>
        <begin position="1"/>
        <end position="57"/>
    </location>
</feature>
<proteinExistence type="predicted"/>
<dbReference type="SUPFAM" id="SSF50156">
    <property type="entry name" value="PDZ domain-like"/>
    <property type="match status" value="1"/>
</dbReference>
<dbReference type="Pfam" id="PF13180">
    <property type="entry name" value="PDZ_2"/>
    <property type="match status" value="1"/>
</dbReference>
<dbReference type="InterPro" id="IPR036034">
    <property type="entry name" value="PDZ_sf"/>
</dbReference>
<name>A0A0Q9YT58_9GAMM</name>
<dbReference type="InterPro" id="IPR046449">
    <property type="entry name" value="DEGP_PDZ_sf"/>
</dbReference>
<dbReference type="RefSeq" id="WP_057622816.1">
    <property type="nucleotide sequence ID" value="NZ_LKHV02000001.1"/>
</dbReference>
<organism evidence="7">
    <name type="scientific">Candidatus Berkiella cookevillensis</name>
    <dbReference type="NCBI Taxonomy" id="437022"/>
    <lineage>
        <taxon>Bacteria</taxon>
        <taxon>Pseudomonadati</taxon>
        <taxon>Pseudomonadota</taxon>
        <taxon>Gammaproteobacteria</taxon>
        <taxon>Candidatus Berkiellales</taxon>
        <taxon>Candidatus Berkiellaceae</taxon>
        <taxon>Candidatus Berkiella</taxon>
    </lineage>
</organism>
<dbReference type="InterPro" id="IPR041517">
    <property type="entry name" value="DEGP_PDZ"/>
</dbReference>
<dbReference type="EMBL" id="LKHV01000001">
    <property type="protein sequence ID" value="KRG20030.1"/>
    <property type="molecule type" value="Genomic_DNA"/>
</dbReference>
<evidence type="ECO:0000256" key="4">
    <source>
        <dbReference type="SAM" id="MobiDB-lite"/>
    </source>
</evidence>
<dbReference type="EC" id="3.4.21.107" evidence="7"/>
<evidence type="ECO:0000259" key="6">
    <source>
        <dbReference type="Pfam" id="PF17815"/>
    </source>
</evidence>
<keyword evidence="2 7" id="KW-0378">Hydrolase</keyword>
<keyword evidence="1 7" id="KW-0645">Protease</keyword>
<feature type="domain" description="Protease Do-like PDZ" evidence="6">
    <location>
        <begin position="382"/>
        <end position="516"/>
    </location>
</feature>
<protein>
    <submittedName>
        <fullName evidence="7">Serine protease Do-like HtrA</fullName>
        <ecNumber evidence="7">3.4.21.107</ecNumber>
    </submittedName>
    <submittedName>
        <fullName evidence="8">Trypsin-like peptidase domain-containing protein</fullName>
    </submittedName>
</protein>
<dbReference type="Pfam" id="PF13365">
    <property type="entry name" value="Trypsin_2"/>
    <property type="match status" value="1"/>
</dbReference>
<feature type="compositionally biased region" description="Basic residues" evidence="4">
    <location>
        <begin position="1"/>
        <end position="11"/>
    </location>
</feature>
<sequence>MPKTKKNHKRNGQPPIFSSDVSSDEEVFVLSDIENESESSELELSPSEDNSDIHNHGDIDNYSKSVFKVMVKTKDYDYDNPWHPPIQNSHSGSGFAVSYLGQTFLVTNAHVASKIGRMEVRLSDDSEEYKAEALLIENDCDLAIIKVDSPEFTAQIKALELGDMLKMQQKLTVHGFPIGGEELCITEGKVSRIEVGTYVQAGTNLLQAQVSAEINPGNSGGPAISGGKVVGVAFQGDSRGDGLGFIIPTPIIEHLLKEALDLKNYKGFPDLNFKYQILKNDNLRAHFGLAEKEAGIRVKSVPKLSAARNILKPNDIILAIDGHKVKNDGTIETDFNKRLNLDYLISSHFIGDAVKIDLLRNNERISVDILLQNRFQTTKKVQHRYEEAPTYFFISGIALCPLTDNLLEDSNVGENLFKYAAKEKRKPGQEVVIIKSILACDHNQGYEHHEEEVVKRINGKRISNMREAIEATESHTGKNHLIETYNGHVIAVPNLSQHAHKRILKDFDIRQDRSKDLKKDPVYKPGCPEARSFLPSFSLSKAKAHVVDEKSESHHLSLKKRMRA</sequence>
<dbReference type="GO" id="GO:0004252">
    <property type="term" value="F:serine-type endopeptidase activity"/>
    <property type="evidence" value="ECO:0007669"/>
    <property type="project" value="InterPro"/>
</dbReference>
<evidence type="ECO:0000256" key="3">
    <source>
        <dbReference type="ARBA" id="ARBA00022825"/>
    </source>
</evidence>
<dbReference type="InterPro" id="IPR009003">
    <property type="entry name" value="Peptidase_S1_PA"/>
</dbReference>
<dbReference type="Pfam" id="PF17815">
    <property type="entry name" value="PDZ_3"/>
    <property type="match status" value="1"/>
</dbReference>
<reference evidence="8" key="3">
    <citation type="submission" date="2021-06" db="EMBL/GenBank/DDBJ databases">
        <title>Genomic Description and Analysis of Intracellular Bacteria, Candidatus Berkiella cookevillensis and Candidatus Berkiella aquae.</title>
        <authorList>
            <person name="Kidane D.T."/>
            <person name="Mehari Y.T."/>
            <person name="Rice F.C."/>
            <person name="Arivett B.A."/>
            <person name="Farone A.L."/>
            <person name="Berk S.G."/>
            <person name="Farone M.B."/>
        </authorList>
    </citation>
    <scope>NUCLEOTIDE SEQUENCE</scope>
    <source>
        <strain evidence="8">CC99</strain>
    </source>
</reference>
<dbReference type="Gene3D" id="2.40.10.10">
    <property type="entry name" value="Trypsin-like serine proteases"/>
    <property type="match status" value="2"/>
</dbReference>
<dbReference type="GO" id="GO:0006508">
    <property type="term" value="P:proteolysis"/>
    <property type="evidence" value="ECO:0007669"/>
    <property type="project" value="UniProtKB-KW"/>
</dbReference>
<reference evidence="8" key="2">
    <citation type="journal article" date="2016" name="Genome Announc.">
        <title>Draft Genome Sequences of Two Novel Amoeba-Resistant Intranuclear Bacteria, 'Candidatus Berkiella cookevillensis' and 'Candidatus Berkiella aquae'.</title>
        <authorList>
            <person name="Mehari Y.T."/>
            <person name="Arivett B.A."/>
            <person name="Farone A.L."/>
            <person name="Gunderson J.H."/>
            <person name="Farone M.B."/>
        </authorList>
    </citation>
    <scope>NUCLEOTIDE SEQUENCE</scope>
    <source>
        <strain evidence="8">CC99</strain>
    </source>
</reference>
<evidence type="ECO:0000256" key="2">
    <source>
        <dbReference type="ARBA" id="ARBA00022801"/>
    </source>
</evidence>
<evidence type="ECO:0000256" key="1">
    <source>
        <dbReference type="ARBA" id="ARBA00022670"/>
    </source>
</evidence>
<comment type="caution">
    <text evidence="7">The sequence shown here is derived from an EMBL/GenBank/DDBJ whole genome shotgun (WGS) entry which is preliminary data.</text>
</comment>
<feature type="compositionally biased region" description="Acidic residues" evidence="4">
    <location>
        <begin position="22"/>
        <end position="41"/>
    </location>
</feature>
<dbReference type="OrthoDB" id="9758917at2"/>
<dbReference type="Gene3D" id="2.30.42.10">
    <property type="match status" value="1"/>
</dbReference>
<evidence type="ECO:0000259" key="5">
    <source>
        <dbReference type="Pfam" id="PF13180"/>
    </source>
</evidence>
<evidence type="ECO:0000313" key="9">
    <source>
        <dbReference type="Proteomes" id="UP000051494"/>
    </source>
</evidence>